<dbReference type="OrthoDB" id="9802248at2"/>
<comment type="function">
    <text evidence="7">Thiolesterase that catalyzes the hydrolysis of S-D-lactoyl-glutathione to form glutathione and D-lactic acid.</text>
</comment>
<accession>A0A0M4SVM6</accession>
<evidence type="ECO:0000256" key="3">
    <source>
        <dbReference type="ARBA" id="ARBA00006759"/>
    </source>
</evidence>
<dbReference type="GO" id="GO:0019243">
    <property type="term" value="P:methylglyoxal catabolic process to D-lactate via S-lactoyl-glutathione"/>
    <property type="evidence" value="ECO:0007669"/>
    <property type="project" value="UniProtKB-UniRule"/>
</dbReference>
<comment type="similarity">
    <text evidence="3 7">Belongs to the metallo-beta-lactamase superfamily. Glyoxalase II family.</text>
</comment>
<dbReference type="PIRSF" id="PIRSF005457">
    <property type="entry name" value="Glx"/>
    <property type="match status" value="1"/>
</dbReference>
<evidence type="ECO:0000313" key="9">
    <source>
        <dbReference type="EMBL" id="ALF58698.1"/>
    </source>
</evidence>
<dbReference type="Pfam" id="PF16123">
    <property type="entry name" value="HAGH_C"/>
    <property type="match status" value="1"/>
</dbReference>
<reference evidence="9 10" key="1">
    <citation type="submission" date="2015-09" db="EMBL/GenBank/DDBJ databases">
        <title>Complete genome of Psychrobacter urativorans R10.10B.</title>
        <authorList>
            <person name="See-Too W.S."/>
            <person name="Chan K.G."/>
        </authorList>
    </citation>
    <scope>NUCLEOTIDE SEQUENCE [LARGE SCALE GENOMIC DNA]</scope>
    <source>
        <strain evidence="9 10">R10.10B</strain>
    </source>
</reference>
<gene>
    <name evidence="7" type="primary">gloB</name>
    <name evidence="9" type="ORF">AOC03_00420</name>
</gene>
<evidence type="ECO:0000256" key="1">
    <source>
        <dbReference type="ARBA" id="ARBA00001623"/>
    </source>
</evidence>
<keyword evidence="6 7" id="KW-0862">Zinc</keyword>
<sequence>MSIHIHPIKAFNDNYIWTLINEGNKQAIVIDPGQSAPVIDYLEAHGLELTAIWTTHHHHDHIGGVAELQEYFPMTHLVAHSEHNVDEDQTVKDGSKVSAWGYSAQVWDISGHTASHIAYILDIDGLKHCFCGDTLFSGGCGRVFTGTIEQLYDSFKRLNGLPAETLLYPAHEYTASNMRFGLSIEPENIAIQQALLQAEEKTAQGIPTLPVTLEHERAVNVFLRADKLSVIAGVETKTKLVDNKPLTVFAALRALKNNF</sequence>
<dbReference type="SMART" id="SM00849">
    <property type="entry name" value="Lactamase_B"/>
    <property type="match status" value="1"/>
</dbReference>
<evidence type="ECO:0000256" key="5">
    <source>
        <dbReference type="ARBA" id="ARBA00022801"/>
    </source>
</evidence>
<keyword evidence="4 7" id="KW-0479">Metal-binding</keyword>
<dbReference type="SUPFAM" id="SSF56281">
    <property type="entry name" value="Metallo-hydrolase/oxidoreductase"/>
    <property type="match status" value="1"/>
</dbReference>
<dbReference type="InterPro" id="IPR036866">
    <property type="entry name" value="RibonucZ/Hydroxyglut_hydro"/>
</dbReference>
<feature type="binding site" evidence="7">
    <location>
        <position position="60"/>
    </location>
    <ligand>
        <name>Zn(2+)</name>
        <dbReference type="ChEBI" id="CHEBI:29105"/>
        <label>2</label>
    </ligand>
</feature>
<dbReference type="InterPro" id="IPR017782">
    <property type="entry name" value="Hydroxyacylglutathione_Hdrlase"/>
</dbReference>
<evidence type="ECO:0000259" key="8">
    <source>
        <dbReference type="SMART" id="SM00849"/>
    </source>
</evidence>
<comment type="catalytic activity">
    <reaction evidence="1 7">
        <text>an S-(2-hydroxyacyl)glutathione + H2O = a 2-hydroxy carboxylate + glutathione + H(+)</text>
        <dbReference type="Rhea" id="RHEA:21864"/>
        <dbReference type="ChEBI" id="CHEBI:15377"/>
        <dbReference type="ChEBI" id="CHEBI:15378"/>
        <dbReference type="ChEBI" id="CHEBI:57925"/>
        <dbReference type="ChEBI" id="CHEBI:58896"/>
        <dbReference type="ChEBI" id="CHEBI:71261"/>
        <dbReference type="EC" id="3.1.2.6"/>
    </reaction>
</comment>
<dbReference type="PANTHER" id="PTHR43705:SF1">
    <property type="entry name" value="HYDROXYACYLGLUTATHIONE HYDROLASE GLOB"/>
    <property type="match status" value="1"/>
</dbReference>
<dbReference type="STRING" id="45610.AOC03_00420"/>
<proteinExistence type="inferred from homology"/>
<feature type="binding site" evidence="7">
    <location>
        <position position="112"/>
    </location>
    <ligand>
        <name>Zn(2+)</name>
        <dbReference type="ChEBI" id="CHEBI:29105"/>
        <label>1</label>
    </ligand>
</feature>
<comment type="subunit">
    <text evidence="7">Monomer.</text>
</comment>
<dbReference type="GO" id="GO:0046872">
    <property type="term" value="F:metal ion binding"/>
    <property type="evidence" value="ECO:0007669"/>
    <property type="project" value="UniProtKB-KW"/>
</dbReference>
<evidence type="ECO:0000256" key="7">
    <source>
        <dbReference type="HAMAP-Rule" id="MF_01374"/>
    </source>
</evidence>
<keyword evidence="5 7" id="KW-0378">Hydrolase</keyword>
<dbReference type="InterPro" id="IPR032282">
    <property type="entry name" value="HAGH_C"/>
</dbReference>
<keyword evidence="10" id="KW-1185">Reference proteome</keyword>
<feature type="binding site" evidence="7">
    <location>
        <position position="171"/>
    </location>
    <ligand>
        <name>Zn(2+)</name>
        <dbReference type="ChEBI" id="CHEBI:29105"/>
        <label>2</label>
    </ligand>
</feature>
<evidence type="ECO:0000256" key="6">
    <source>
        <dbReference type="ARBA" id="ARBA00022833"/>
    </source>
</evidence>
<feature type="binding site" evidence="7">
    <location>
        <position position="58"/>
    </location>
    <ligand>
        <name>Zn(2+)</name>
        <dbReference type="ChEBI" id="CHEBI:29105"/>
        <label>1</label>
    </ligand>
</feature>
<name>A0A0M4SVM6_9GAMM</name>
<dbReference type="CDD" id="cd07723">
    <property type="entry name" value="hydroxyacylglutathione_hydrolase_MBL-fold"/>
    <property type="match status" value="1"/>
</dbReference>
<dbReference type="AlphaFoldDB" id="A0A0M4SVM6"/>
<feature type="binding site" evidence="7">
    <location>
        <position position="56"/>
    </location>
    <ligand>
        <name>Zn(2+)</name>
        <dbReference type="ChEBI" id="CHEBI:29105"/>
        <label>1</label>
    </ligand>
</feature>
<dbReference type="GO" id="GO:0004416">
    <property type="term" value="F:hydroxyacylglutathione hydrolase activity"/>
    <property type="evidence" value="ECO:0007669"/>
    <property type="project" value="UniProtKB-UniRule"/>
</dbReference>
<dbReference type="Pfam" id="PF00753">
    <property type="entry name" value="Lactamase_B"/>
    <property type="match status" value="1"/>
</dbReference>
<dbReference type="Gene3D" id="3.60.15.10">
    <property type="entry name" value="Ribonuclease Z/Hydroxyacylglutathione hydrolase-like"/>
    <property type="match status" value="1"/>
</dbReference>
<dbReference type="Proteomes" id="UP000059847">
    <property type="component" value="Chromosome"/>
</dbReference>
<comment type="cofactor">
    <cofactor evidence="7">
        <name>Zn(2+)</name>
        <dbReference type="ChEBI" id="CHEBI:29105"/>
    </cofactor>
    <text evidence="7">Binds 2 Zn(2+) ions per subunit.</text>
</comment>
<feature type="binding site" evidence="7">
    <location>
        <position position="133"/>
    </location>
    <ligand>
        <name>Zn(2+)</name>
        <dbReference type="ChEBI" id="CHEBI:29105"/>
        <label>2</label>
    </ligand>
</feature>
<dbReference type="RefSeq" id="WP_062533094.1">
    <property type="nucleotide sequence ID" value="NZ_CP012678.1"/>
</dbReference>
<evidence type="ECO:0000313" key="10">
    <source>
        <dbReference type="Proteomes" id="UP000059847"/>
    </source>
</evidence>
<dbReference type="InterPro" id="IPR035680">
    <property type="entry name" value="Clx_II_MBL"/>
</dbReference>
<evidence type="ECO:0000256" key="4">
    <source>
        <dbReference type="ARBA" id="ARBA00022723"/>
    </source>
</evidence>
<comment type="pathway">
    <text evidence="2 7">Secondary metabolite metabolism; methylglyoxal degradation; (R)-lactate from methylglyoxal: step 2/2.</text>
</comment>
<evidence type="ECO:0000256" key="2">
    <source>
        <dbReference type="ARBA" id="ARBA00004963"/>
    </source>
</evidence>
<dbReference type="HAMAP" id="MF_01374">
    <property type="entry name" value="Glyoxalase_2"/>
    <property type="match status" value="1"/>
</dbReference>
<dbReference type="PANTHER" id="PTHR43705">
    <property type="entry name" value="HYDROXYACYLGLUTATHIONE HYDROLASE"/>
    <property type="match status" value="1"/>
</dbReference>
<protein>
    <recommendedName>
        <fullName evidence="7">Hydroxyacylglutathione hydrolase</fullName>
        <ecNumber evidence="7">3.1.2.6</ecNumber>
    </recommendedName>
    <alternativeName>
        <fullName evidence="7">Glyoxalase II</fullName>
        <shortName evidence="7">Glx II</shortName>
    </alternativeName>
</protein>
<dbReference type="EC" id="3.1.2.6" evidence="7"/>
<feature type="binding site" evidence="7">
    <location>
        <position position="133"/>
    </location>
    <ligand>
        <name>Zn(2+)</name>
        <dbReference type="ChEBI" id="CHEBI:29105"/>
        <label>1</label>
    </ligand>
</feature>
<feature type="binding site" evidence="7">
    <location>
        <position position="61"/>
    </location>
    <ligand>
        <name>Zn(2+)</name>
        <dbReference type="ChEBI" id="CHEBI:29105"/>
        <label>2</label>
    </ligand>
</feature>
<dbReference type="EMBL" id="CP012678">
    <property type="protein sequence ID" value="ALF58698.1"/>
    <property type="molecule type" value="Genomic_DNA"/>
</dbReference>
<dbReference type="InterPro" id="IPR050110">
    <property type="entry name" value="Glyoxalase_II_hydrolase"/>
</dbReference>
<feature type="domain" description="Metallo-beta-lactamase" evidence="8">
    <location>
        <begin position="14"/>
        <end position="171"/>
    </location>
</feature>
<dbReference type="NCBIfam" id="TIGR03413">
    <property type="entry name" value="GSH_gloB"/>
    <property type="match status" value="1"/>
</dbReference>
<dbReference type="KEGG" id="pur:AOC03_00420"/>
<organism evidence="9 10">
    <name type="scientific">Psychrobacter urativorans</name>
    <dbReference type="NCBI Taxonomy" id="45610"/>
    <lineage>
        <taxon>Bacteria</taxon>
        <taxon>Pseudomonadati</taxon>
        <taxon>Pseudomonadota</taxon>
        <taxon>Gammaproteobacteria</taxon>
        <taxon>Moraxellales</taxon>
        <taxon>Moraxellaceae</taxon>
        <taxon>Psychrobacter</taxon>
    </lineage>
</organism>
<dbReference type="InterPro" id="IPR001279">
    <property type="entry name" value="Metallo-B-lactamas"/>
</dbReference>
<dbReference type="UniPathway" id="UPA00619">
    <property type="reaction ID" value="UER00676"/>
</dbReference>